<dbReference type="GO" id="GO:0009279">
    <property type="term" value="C:cell outer membrane"/>
    <property type="evidence" value="ECO:0007669"/>
    <property type="project" value="UniProtKB-SubCell"/>
</dbReference>
<dbReference type="SUPFAM" id="SSF49464">
    <property type="entry name" value="Carboxypeptidase regulatory domain-like"/>
    <property type="match status" value="1"/>
</dbReference>
<dbReference type="AlphaFoldDB" id="A0A4R6IW35"/>
<dbReference type="InterPro" id="IPR023996">
    <property type="entry name" value="TonB-dep_OMP_SusC/RagA"/>
</dbReference>
<name>A0A4R6IW35_9BACT</name>
<evidence type="ECO:0000313" key="10">
    <source>
        <dbReference type="EMBL" id="TDO26567.1"/>
    </source>
</evidence>
<keyword evidence="11" id="KW-1185">Reference proteome</keyword>
<keyword evidence="3 7" id="KW-1134">Transmembrane beta strand</keyword>
<dbReference type="NCBIfam" id="TIGR04056">
    <property type="entry name" value="OMP_RagA_SusC"/>
    <property type="match status" value="1"/>
</dbReference>
<dbReference type="InterPro" id="IPR037066">
    <property type="entry name" value="Plug_dom_sf"/>
</dbReference>
<evidence type="ECO:0000256" key="2">
    <source>
        <dbReference type="ARBA" id="ARBA00022448"/>
    </source>
</evidence>
<comment type="caution">
    <text evidence="10">The sequence shown here is derived from an EMBL/GenBank/DDBJ whole genome shotgun (WGS) entry which is preliminary data.</text>
</comment>
<evidence type="ECO:0000256" key="6">
    <source>
        <dbReference type="ARBA" id="ARBA00023237"/>
    </source>
</evidence>
<evidence type="ECO:0000256" key="8">
    <source>
        <dbReference type="SAM" id="SignalP"/>
    </source>
</evidence>
<dbReference type="Gene3D" id="2.170.130.10">
    <property type="entry name" value="TonB-dependent receptor, plug domain"/>
    <property type="match status" value="1"/>
</dbReference>
<feature type="signal peptide" evidence="8">
    <location>
        <begin position="1"/>
        <end position="17"/>
    </location>
</feature>
<comment type="subcellular location">
    <subcellularLocation>
        <location evidence="1 7">Cell outer membrane</location>
        <topology evidence="1 7">Multi-pass membrane protein</topology>
    </subcellularLocation>
</comment>
<dbReference type="Pfam" id="PF07715">
    <property type="entry name" value="Plug"/>
    <property type="match status" value="1"/>
</dbReference>
<keyword evidence="6 7" id="KW-0998">Cell outer membrane</keyword>
<dbReference type="Pfam" id="PF13715">
    <property type="entry name" value="CarbopepD_reg_2"/>
    <property type="match status" value="1"/>
</dbReference>
<dbReference type="PROSITE" id="PS52016">
    <property type="entry name" value="TONB_DEPENDENT_REC_3"/>
    <property type="match status" value="1"/>
</dbReference>
<dbReference type="NCBIfam" id="TIGR04057">
    <property type="entry name" value="SusC_RagA_signa"/>
    <property type="match status" value="1"/>
</dbReference>
<feature type="domain" description="TonB-dependent receptor plug" evidence="9">
    <location>
        <begin position="119"/>
        <end position="225"/>
    </location>
</feature>
<dbReference type="InterPro" id="IPR008969">
    <property type="entry name" value="CarboxyPept-like_regulatory"/>
</dbReference>
<evidence type="ECO:0000256" key="5">
    <source>
        <dbReference type="ARBA" id="ARBA00023136"/>
    </source>
</evidence>
<dbReference type="SUPFAM" id="SSF56935">
    <property type="entry name" value="Porins"/>
    <property type="match status" value="1"/>
</dbReference>
<comment type="similarity">
    <text evidence="7">Belongs to the TonB-dependent receptor family.</text>
</comment>
<evidence type="ECO:0000313" key="11">
    <source>
        <dbReference type="Proteomes" id="UP000295741"/>
    </source>
</evidence>
<protein>
    <submittedName>
        <fullName evidence="10">TonB-linked SusC/RagA family outer membrane protein</fullName>
    </submittedName>
</protein>
<dbReference type="Proteomes" id="UP000295741">
    <property type="component" value="Unassembled WGS sequence"/>
</dbReference>
<feature type="chain" id="PRO_5020866959" evidence="8">
    <location>
        <begin position="18"/>
        <end position="1064"/>
    </location>
</feature>
<evidence type="ECO:0000256" key="3">
    <source>
        <dbReference type="ARBA" id="ARBA00022452"/>
    </source>
</evidence>
<organism evidence="10 11">
    <name type="scientific">Sediminibacterium goheungense</name>
    <dbReference type="NCBI Taxonomy" id="1086393"/>
    <lineage>
        <taxon>Bacteria</taxon>
        <taxon>Pseudomonadati</taxon>
        <taxon>Bacteroidota</taxon>
        <taxon>Chitinophagia</taxon>
        <taxon>Chitinophagales</taxon>
        <taxon>Chitinophagaceae</taxon>
        <taxon>Sediminibacterium</taxon>
    </lineage>
</organism>
<evidence type="ECO:0000256" key="1">
    <source>
        <dbReference type="ARBA" id="ARBA00004571"/>
    </source>
</evidence>
<dbReference type="InterPro" id="IPR036942">
    <property type="entry name" value="Beta-barrel_TonB_sf"/>
</dbReference>
<accession>A0A4R6IW35</accession>
<dbReference type="RefSeq" id="WP_133474412.1">
    <property type="nucleotide sequence ID" value="NZ_SNWP01000011.1"/>
</dbReference>
<keyword evidence="8" id="KW-0732">Signal</keyword>
<evidence type="ECO:0000259" key="9">
    <source>
        <dbReference type="Pfam" id="PF07715"/>
    </source>
</evidence>
<dbReference type="InterPro" id="IPR023997">
    <property type="entry name" value="TonB-dep_OMP_SusC/RagA_CS"/>
</dbReference>
<dbReference type="InterPro" id="IPR039426">
    <property type="entry name" value="TonB-dep_rcpt-like"/>
</dbReference>
<evidence type="ECO:0000256" key="7">
    <source>
        <dbReference type="PROSITE-ProRule" id="PRU01360"/>
    </source>
</evidence>
<reference evidence="10 11" key="1">
    <citation type="submission" date="2019-03" db="EMBL/GenBank/DDBJ databases">
        <title>Genomic Encyclopedia of Archaeal and Bacterial Type Strains, Phase II (KMG-II): from individual species to whole genera.</title>
        <authorList>
            <person name="Goeker M."/>
        </authorList>
    </citation>
    <scope>NUCLEOTIDE SEQUENCE [LARGE SCALE GENOMIC DNA]</scope>
    <source>
        <strain evidence="10 11">DSM 28323</strain>
    </source>
</reference>
<dbReference type="EMBL" id="SNWP01000011">
    <property type="protein sequence ID" value="TDO26567.1"/>
    <property type="molecule type" value="Genomic_DNA"/>
</dbReference>
<keyword evidence="5 7" id="KW-0472">Membrane</keyword>
<evidence type="ECO:0000256" key="4">
    <source>
        <dbReference type="ARBA" id="ARBA00022692"/>
    </source>
</evidence>
<dbReference type="OrthoDB" id="9768177at2"/>
<keyword evidence="4 7" id="KW-0812">Transmembrane</keyword>
<dbReference type="InterPro" id="IPR012910">
    <property type="entry name" value="Plug_dom"/>
</dbReference>
<sequence length="1064" mass="120146">MRIFCLLALLCPMLSMAQVSPSNASLLKGQIRAAHTAEYLQGAVVYLRSNNKRTITDKEGRFQLSISALPDTLVISYTGYTTLRLAVNSYQLPNILLEPSAEELATVEVQTGYQSLPAERATGSFTKINTDLFNRKVGASILDRLDGIASGLIFNRNRTPNANESAIQIRGRSTIFANTEPLIVVDNFPFEGDINQLNPNDIESVTLLKDAAASSIWGVRAGNGVIVITTKKAKQSSAPKLRFNTNITIGEKPDLYYQPIADASALIEMESFLFGRGYYNNRINQRFAGLSPAVVIFDDRRNGRITAADSATQIQQLLQTDNRSDLLRYFYRPSVAQQYALNISGGSERAQYYFSAGWDKQQQSQLQSDLNRFTLRNKTQIQLIRDKLDFSTDLNMIMSTNNNPSSAYSNNYSVYQDLVDDQGAALPVYRDYRKAWLDTIGQGQLLPWLHKPYEEIRFANHKTSRLDTRMLTSLLWRIRKGLQVQMSYQLETGNSETRNLQSMDQFFTRDLINRYTLPNYVTGIPTNAIPFGDILNKNDQRLVSHNGRIQVNYRTSWKQNHVLDLLGGMEIRDITIRRSGIRRYGVNESIGLDQEINPISTFPTLPNALASRIPTNTTNNQTADRFLSQFMNLGYSYHNRYQFTFSARRDASNLFGVEANQKTVPLWSVGAGWMVHKENWWKSGFLNTLKFRLTYGVSGNIDKAATAYTTAGSDINSFFSQPTAYLINPPNPELSWEKIHMLNAGIDFSVLNGRIDASLEYYVKNGKNLLGASPMAPQTGVTQFRQNIADLQTKGIDLTLNALIMQRSLQWSAQLLFSYNRDIIQRYLVPAALTKFYLTNITTNPYEGKPWSAIFAYPMAGLESNTGNPLGLLDNATSTNYSRLVNPASKDEFMYIGSGRPTFFGGLRNDISYQGFTLSVNMVYSMGYYFRRPSVLYTTAFSSSLSATPSTHADYARRWKVPGDEMFTTIPSMVYPAVPARDEFYQYSNTLIEKGDHIRLRDIRFGWRLPIQKNNPLRIQSCRVYAYVNNIGILWRSNKAGIDPDNITGFPSPRTYALGLEIDF</sequence>
<gene>
    <name evidence="10" type="ORF">BC659_1874</name>
</gene>
<dbReference type="Gene3D" id="2.40.170.20">
    <property type="entry name" value="TonB-dependent receptor, beta-barrel domain"/>
    <property type="match status" value="1"/>
</dbReference>
<proteinExistence type="inferred from homology"/>
<keyword evidence="2 7" id="KW-0813">Transport</keyword>